<protein>
    <submittedName>
        <fullName evidence="2">DNA-binding transcriptional regulator, PadR family</fullName>
    </submittedName>
</protein>
<accession>A0A1K2HZA4</accession>
<dbReference type="PANTHER" id="PTHR43252:SF7">
    <property type="entry name" value="TRANSCRIPTIONAL REGULATOR YQJI"/>
    <property type="match status" value="1"/>
</dbReference>
<keyword evidence="3" id="KW-1185">Reference proteome</keyword>
<dbReference type="GO" id="GO:0003677">
    <property type="term" value="F:DNA binding"/>
    <property type="evidence" value="ECO:0007669"/>
    <property type="project" value="UniProtKB-KW"/>
</dbReference>
<evidence type="ECO:0000313" key="3">
    <source>
        <dbReference type="Proteomes" id="UP000183447"/>
    </source>
</evidence>
<dbReference type="RefSeq" id="WP_143145776.1">
    <property type="nucleotide sequence ID" value="NZ_FPKU01000002.1"/>
</dbReference>
<evidence type="ECO:0000259" key="1">
    <source>
        <dbReference type="Pfam" id="PF03551"/>
    </source>
</evidence>
<evidence type="ECO:0000313" key="2">
    <source>
        <dbReference type="EMBL" id="SFZ85157.1"/>
    </source>
</evidence>
<sequence length="232" mass="26140">MYDNGHNFDPENRFERQWHRFEQQARRALRGIPGMGRLDWEGFSDNFRIGRMLAGGDLRLVALYLIEQQPRHGYDLIKAIEDKTSGFYAPSPGVVYPALTYLEEAGHVTASAEANKRLYTITEAGRAYLADNREAVEATLDYLGRVGRRMGEIRQKFSEFDDKLRRAPDADRPMDGVVPELDAARRTVKSALREVQSAEAETQRRAAAILEKAAGDIRALRSAAEPDDGIDL</sequence>
<proteinExistence type="predicted"/>
<dbReference type="InterPro" id="IPR005149">
    <property type="entry name" value="Tscrpt_reg_PadR_N"/>
</dbReference>
<dbReference type="InterPro" id="IPR036390">
    <property type="entry name" value="WH_DNA-bd_sf"/>
</dbReference>
<gene>
    <name evidence="2" type="ORF">SAMN02983003_2418</name>
</gene>
<dbReference type="STRING" id="665118.SAMN02983003_2418"/>
<feature type="domain" description="Transcription regulator PadR N-terminal" evidence="1">
    <location>
        <begin position="63"/>
        <end position="130"/>
    </location>
</feature>
<keyword evidence="2" id="KW-0238">DNA-binding</keyword>
<dbReference type="Pfam" id="PF03551">
    <property type="entry name" value="PadR"/>
    <property type="match status" value="1"/>
</dbReference>
<dbReference type="SUPFAM" id="SSF46785">
    <property type="entry name" value="Winged helix' DNA-binding domain"/>
    <property type="match status" value="1"/>
</dbReference>
<dbReference type="AlphaFoldDB" id="A0A1K2HZA4"/>
<dbReference type="Proteomes" id="UP000183447">
    <property type="component" value="Unassembled WGS sequence"/>
</dbReference>
<dbReference type="EMBL" id="FPKU01000002">
    <property type="protein sequence ID" value="SFZ85157.1"/>
    <property type="molecule type" value="Genomic_DNA"/>
</dbReference>
<organism evidence="2 3">
    <name type="scientific">Devosia enhydra</name>
    <dbReference type="NCBI Taxonomy" id="665118"/>
    <lineage>
        <taxon>Bacteria</taxon>
        <taxon>Pseudomonadati</taxon>
        <taxon>Pseudomonadota</taxon>
        <taxon>Alphaproteobacteria</taxon>
        <taxon>Hyphomicrobiales</taxon>
        <taxon>Devosiaceae</taxon>
        <taxon>Devosia</taxon>
    </lineage>
</organism>
<dbReference type="Gene3D" id="1.10.10.10">
    <property type="entry name" value="Winged helix-like DNA-binding domain superfamily/Winged helix DNA-binding domain"/>
    <property type="match status" value="1"/>
</dbReference>
<dbReference type="OrthoDB" id="9814826at2"/>
<name>A0A1K2HZA4_9HYPH</name>
<dbReference type="PANTHER" id="PTHR43252">
    <property type="entry name" value="TRANSCRIPTIONAL REGULATOR YQJI"/>
    <property type="match status" value="1"/>
</dbReference>
<reference evidence="2 3" key="1">
    <citation type="submission" date="2016-11" db="EMBL/GenBank/DDBJ databases">
        <authorList>
            <person name="Jaros S."/>
            <person name="Januszkiewicz K."/>
            <person name="Wedrychowicz H."/>
        </authorList>
    </citation>
    <scope>NUCLEOTIDE SEQUENCE [LARGE SCALE GENOMIC DNA]</scope>
    <source>
        <strain evidence="2 3">ATCC 23634</strain>
    </source>
</reference>
<dbReference type="InterPro" id="IPR036388">
    <property type="entry name" value="WH-like_DNA-bd_sf"/>
</dbReference>